<evidence type="ECO:0000256" key="1">
    <source>
        <dbReference type="ARBA" id="ARBA00022723"/>
    </source>
</evidence>
<feature type="compositionally biased region" description="Basic and acidic residues" evidence="5">
    <location>
        <begin position="151"/>
        <end position="160"/>
    </location>
</feature>
<gene>
    <name evidence="7" type="ORF">Ahy_B09g096053</name>
</gene>
<keyword evidence="8" id="KW-1185">Reference proteome</keyword>
<keyword evidence="1" id="KW-0479">Metal-binding</keyword>
<dbReference type="Proteomes" id="UP000289738">
    <property type="component" value="Chromosome B09"/>
</dbReference>
<name>A0A444XHZ5_ARAHY</name>
<dbReference type="Pfam" id="PF04434">
    <property type="entry name" value="SWIM"/>
    <property type="match status" value="1"/>
</dbReference>
<dbReference type="PROSITE" id="PS50966">
    <property type="entry name" value="ZF_SWIM"/>
    <property type="match status" value="1"/>
</dbReference>
<dbReference type="SMART" id="SM00575">
    <property type="entry name" value="ZnF_PMZ"/>
    <property type="match status" value="1"/>
</dbReference>
<evidence type="ECO:0000313" key="8">
    <source>
        <dbReference type="Proteomes" id="UP000289738"/>
    </source>
</evidence>
<protein>
    <recommendedName>
        <fullName evidence="6">SWIM-type domain-containing protein</fullName>
    </recommendedName>
</protein>
<feature type="region of interest" description="Disordered" evidence="5">
    <location>
        <begin position="136"/>
        <end position="182"/>
    </location>
</feature>
<feature type="compositionally biased region" description="Basic and acidic residues" evidence="5">
    <location>
        <begin position="217"/>
        <end position="226"/>
    </location>
</feature>
<keyword evidence="3" id="KW-0862">Zinc</keyword>
<organism evidence="7 8">
    <name type="scientific">Arachis hypogaea</name>
    <name type="common">Peanut</name>
    <dbReference type="NCBI Taxonomy" id="3818"/>
    <lineage>
        <taxon>Eukaryota</taxon>
        <taxon>Viridiplantae</taxon>
        <taxon>Streptophyta</taxon>
        <taxon>Embryophyta</taxon>
        <taxon>Tracheophyta</taxon>
        <taxon>Spermatophyta</taxon>
        <taxon>Magnoliopsida</taxon>
        <taxon>eudicotyledons</taxon>
        <taxon>Gunneridae</taxon>
        <taxon>Pentapetalae</taxon>
        <taxon>rosids</taxon>
        <taxon>fabids</taxon>
        <taxon>Fabales</taxon>
        <taxon>Fabaceae</taxon>
        <taxon>Papilionoideae</taxon>
        <taxon>50 kb inversion clade</taxon>
        <taxon>dalbergioids sensu lato</taxon>
        <taxon>Dalbergieae</taxon>
        <taxon>Pterocarpus clade</taxon>
        <taxon>Arachis</taxon>
    </lineage>
</organism>
<evidence type="ECO:0000259" key="6">
    <source>
        <dbReference type="PROSITE" id="PS50966"/>
    </source>
</evidence>
<accession>A0A444XHZ5</accession>
<comment type="caution">
    <text evidence="7">The sequence shown here is derived from an EMBL/GenBank/DDBJ whole genome shotgun (WGS) entry which is preliminary data.</text>
</comment>
<dbReference type="AlphaFoldDB" id="A0A444XHZ5"/>
<reference evidence="7 8" key="1">
    <citation type="submission" date="2019-01" db="EMBL/GenBank/DDBJ databases">
        <title>Sequencing of cultivated peanut Arachis hypogaea provides insights into genome evolution and oil improvement.</title>
        <authorList>
            <person name="Chen X."/>
        </authorList>
    </citation>
    <scope>NUCLEOTIDE SEQUENCE [LARGE SCALE GENOMIC DNA]</scope>
    <source>
        <strain evidence="8">cv. Fuhuasheng</strain>
        <tissue evidence="7">Leaves</tissue>
    </source>
</reference>
<feature type="compositionally biased region" description="Basic and acidic residues" evidence="5">
    <location>
        <begin position="234"/>
        <end position="253"/>
    </location>
</feature>
<evidence type="ECO:0000313" key="7">
    <source>
        <dbReference type="EMBL" id="RYQ89366.1"/>
    </source>
</evidence>
<dbReference type="STRING" id="3818.A0A444XHZ5"/>
<evidence type="ECO:0000256" key="2">
    <source>
        <dbReference type="ARBA" id="ARBA00022771"/>
    </source>
</evidence>
<dbReference type="GO" id="GO:0008270">
    <property type="term" value="F:zinc ion binding"/>
    <property type="evidence" value="ECO:0007669"/>
    <property type="project" value="UniProtKB-KW"/>
</dbReference>
<dbReference type="PANTHER" id="PTHR31973">
    <property type="entry name" value="POLYPROTEIN, PUTATIVE-RELATED"/>
    <property type="match status" value="1"/>
</dbReference>
<evidence type="ECO:0000256" key="3">
    <source>
        <dbReference type="ARBA" id="ARBA00022833"/>
    </source>
</evidence>
<keyword evidence="2 4" id="KW-0863">Zinc-finger</keyword>
<dbReference type="InterPro" id="IPR007527">
    <property type="entry name" value="Znf_SWIM"/>
</dbReference>
<sequence length="253" mass="29072">MFVMPTIAKNKVKLNNHTGVLTPVIKSRLEKVRKESKNWKPIWTGDNRYEKFEVHGHPTNHVVDLGKRLCTCQFWMLTGIPCVHACAALSRVNKPPKDFCHRLLTMESYRKTYNHHINPIPGQPLWEHAEECNRPHAPKIKRKPGKLQMKRRMDADEKGGRGCKKSKANPKPQSNNRDNVHLKRQLSPFTCNFCGDKRYTKRGCKKKRGCDDAAAAEADKKKKNERGTPASEHQLQHPQDDGDQRDGEDNPLM</sequence>
<evidence type="ECO:0000256" key="4">
    <source>
        <dbReference type="PROSITE-ProRule" id="PRU00325"/>
    </source>
</evidence>
<feature type="region of interest" description="Disordered" evidence="5">
    <location>
        <begin position="202"/>
        <end position="253"/>
    </location>
</feature>
<feature type="compositionally biased region" description="Basic residues" evidence="5">
    <location>
        <begin position="136"/>
        <end position="150"/>
    </location>
</feature>
<evidence type="ECO:0000256" key="5">
    <source>
        <dbReference type="SAM" id="MobiDB-lite"/>
    </source>
</evidence>
<proteinExistence type="predicted"/>
<feature type="domain" description="SWIM-type" evidence="6">
    <location>
        <begin position="61"/>
        <end position="93"/>
    </location>
</feature>
<dbReference type="PANTHER" id="PTHR31973:SF187">
    <property type="entry name" value="MUTATOR TRANSPOSASE MUDRA PROTEIN"/>
    <property type="match status" value="1"/>
</dbReference>
<dbReference type="InterPro" id="IPR006564">
    <property type="entry name" value="Znf_PMZ"/>
</dbReference>
<dbReference type="EMBL" id="SDMP01000019">
    <property type="protein sequence ID" value="RYQ89366.1"/>
    <property type="molecule type" value="Genomic_DNA"/>
</dbReference>